<reference evidence="6 7" key="1">
    <citation type="submission" date="2019-03" db="EMBL/GenBank/DDBJ databases">
        <title>Deep-cultivation of Planctomycetes and their phenomic and genomic characterization uncovers novel biology.</title>
        <authorList>
            <person name="Wiegand S."/>
            <person name="Jogler M."/>
            <person name="Boedeker C."/>
            <person name="Pinto D."/>
            <person name="Vollmers J."/>
            <person name="Rivas-Marin E."/>
            <person name="Kohn T."/>
            <person name="Peeters S.H."/>
            <person name="Heuer A."/>
            <person name="Rast P."/>
            <person name="Oberbeckmann S."/>
            <person name="Bunk B."/>
            <person name="Jeske O."/>
            <person name="Meyerdierks A."/>
            <person name="Storesund J.E."/>
            <person name="Kallscheuer N."/>
            <person name="Luecker S."/>
            <person name="Lage O.M."/>
            <person name="Pohl T."/>
            <person name="Merkel B.J."/>
            <person name="Hornburger P."/>
            <person name="Mueller R.-W."/>
            <person name="Bruemmer F."/>
            <person name="Labrenz M."/>
            <person name="Spormann A.M."/>
            <person name="Op den Camp H."/>
            <person name="Overmann J."/>
            <person name="Amann R."/>
            <person name="Jetten M.S.M."/>
            <person name="Mascher T."/>
            <person name="Medema M.H."/>
            <person name="Devos D.P."/>
            <person name="Kaster A.-K."/>
            <person name="Ovreas L."/>
            <person name="Rohde M."/>
            <person name="Galperin M.Y."/>
            <person name="Jogler C."/>
        </authorList>
    </citation>
    <scope>NUCLEOTIDE SEQUENCE [LARGE SCALE GENOMIC DNA]</scope>
    <source>
        <strain evidence="6 7">Enr10</strain>
    </source>
</reference>
<feature type="domain" description="Ancillary SecYEG translocon subunit/Cell division coordinator CpoB TPR" evidence="5">
    <location>
        <begin position="828"/>
        <end position="961"/>
    </location>
</feature>
<dbReference type="Pfam" id="PF13432">
    <property type="entry name" value="TPR_16"/>
    <property type="match status" value="3"/>
</dbReference>
<dbReference type="Proteomes" id="UP000315647">
    <property type="component" value="Chromosome"/>
</dbReference>
<keyword evidence="2 3" id="KW-0802">TPR repeat</keyword>
<dbReference type="Gene3D" id="1.25.40.10">
    <property type="entry name" value="Tetratricopeptide repeat domain"/>
    <property type="match status" value="8"/>
</dbReference>
<evidence type="ECO:0000313" key="7">
    <source>
        <dbReference type="Proteomes" id="UP000315647"/>
    </source>
</evidence>
<dbReference type="Pfam" id="PF13174">
    <property type="entry name" value="TPR_6"/>
    <property type="match status" value="2"/>
</dbReference>
<keyword evidence="7" id="KW-1185">Reference proteome</keyword>
<proteinExistence type="predicted"/>
<dbReference type="Pfam" id="PF14559">
    <property type="entry name" value="TPR_19"/>
    <property type="match status" value="2"/>
</dbReference>
<organism evidence="6 7">
    <name type="scientific">Gimesia panareensis</name>
    <dbReference type="NCBI Taxonomy" id="2527978"/>
    <lineage>
        <taxon>Bacteria</taxon>
        <taxon>Pseudomonadati</taxon>
        <taxon>Planctomycetota</taxon>
        <taxon>Planctomycetia</taxon>
        <taxon>Planctomycetales</taxon>
        <taxon>Planctomycetaceae</taxon>
        <taxon>Gimesia</taxon>
    </lineage>
</organism>
<name>A0A517Q0C6_9PLAN</name>
<protein>
    <submittedName>
        <fullName evidence="6">Tol-pal system protein YbgF</fullName>
    </submittedName>
</protein>
<evidence type="ECO:0000313" key="6">
    <source>
        <dbReference type="EMBL" id="QDT25077.1"/>
    </source>
</evidence>
<keyword evidence="4" id="KW-0175">Coiled coil</keyword>
<dbReference type="PROSITE" id="PS50005">
    <property type="entry name" value="TPR"/>
    <property type="match status" value="1"/>
</dbReference>
<gene>
    <name evidence="6" type="ORF">Enr10x_03710</name>
</gene>
<dbReference type="SUPFAM" id="SSF48452">
    <property type="entry name" value="TPR-like"/>
    <property type="match status" value="5"/>
</dbReference>
<evidence type="ECO:0000259" key="5">
    <source>
        <dbReference type="Pfam" id="PF09976"/>
    </source>
</evidence>
<dbReference type="PANTHER" id="PTHR45586:SF1">
    <property type="entry name" value="LIPOPOLYSACCHARIDE ASSEMBLY PROTEIN B"/>
    <property type="match status" value="1"/>
</dbReference>
<dbReference type="AlphaFoldDB" id="A0A517Q0C6"/>
<dbReference type="InterPro" id="IPR018704">
    <property type="entry name" value="SecYEG/CpoB_TPR"/>
</dbReference>
<dbReference type="InterPro" id="IPR051012">
    <property type="entry name" value="CellSynth/LPSAsmb/PSIAsmb"/>
</dbReference>
<sequence>MPACLRVNSHDKMGPCSRFLNYDRSDDFNMMNQRFRIPAFHASSLRRFTLILLCLCLLPTTLVRADKASDDFQLAIGLYKQNRWELATEMFQKYLKNYPNHTDVPLAKFYLGLTLVNQQKYKEARDVLREFVKQYPQNKNLPDALYRIAECSYLLDDLKTAESEFTDFLKRYPNHALEEWAYPYFGDVLLRQGKPDLAIKSFQRSLDRHPKGAMSQDAQFGLASSYLQNKQPDEAEKRFKEIADQKNHSRASDAQMALATSLFDRGKFQAAADAFLAVPTKFPESPLGTTARLNAGYAYYDLKDFPKAIEQFDLVAKDPAQAANALYWKGVSLKAAGQLSDAITTLEQAQQAKPSPGQQQLIKYQLADALLRNGKPAQAKTLFLELVKQAPQSDFADDSLHFATEAALLTDQLDEAAQLATRFEKEYPQSGLRLHQELLRGRIRDAQGKPEDMQAAIKHFETVLNQSKLDNTKLLARLYLARSYQKLKDYQKSIDVLKPYLDDTKTDKTTSEYADALILQSNNFNSLQKFPEAEALAKTYLKQFPNEPRYDQILANLILLTSKNDKPTEVDQYLAELEKRKPNLVLLIQTLRQLAERNYEHKQWSRAKQFFAEIVKRGSASPEFPAGLSGLSWSEFQLGEYASAATHFEQFTKEFPKNPLAAEASYMQGRSLESDQKLQAAVDVYRQTLQQFVPSRYAMLSGLQAARTLFQLKKIDEVNKAYEALLEKFPKPDNLDKILDEWALINYEAEQFDQSDAIFRRLVKETPDSELADNARLSLAESDLIAGKLDAAAKEFEALQGSDKSDQKVQEVSLYRLIEINLEQQKWEQVEKFSKDLLKRFPQNEYAAFARFHQAEAALYLNQIEAAQKELLALTTKDQIEQLGKQPWYPRVWVLLAETYFRQKKYEDVQKTVDQFREWDAESPFLYQAEEVLGRSLKNQAKFAEARKVFQKIIDAENSRRTETAAKCQFLLAETLMIQEKFKEALLAYLQVDIQYKFPEWQAPALFQAGMCHEALLEWKQALKTYQDFLKRFPEHELAARAKERIKLVQPRAQK</sequence>
<feature type="repeat" description="TPR" evidence="3">
    <location>
        <begin position="179"/>
        <end position="212"/>
    </location>
</feature>
<dbReference type="PANTHER" id="PTHR45586">
    <property type="entry name" value="TPR REPEAT-CONTAINING PROTEIN PA4667"/>
    <property type="match status" value="1"/>
</dbReference>
<feature type="coiled-coil region" evidence="4">
    <location>
        <begin position="850"/>
        <end position="877"/>
    </location>
</feature>
<accession>A0A517Q0C6</accession>
<dbReference type="SMART" id="SM00028">
    <property type="entry name" value="TPR"/>
    <property type="match status" value="15"/>
</dbReference>
<dbReference type="InterPro" id="IPR019734">
    <property type="entry name" value="TPR_rpt"/>
</dbReference>
<evidence type="ECO:0000256" key="1">
    <source>
        <dbReference type="ARBA" id="ARBA00022737"/>
    </source>
</evidence>
<dbReference type="InterPro" id="IPR011990">
    <property type="entry name" value="TPR-like_helical_dom_sf"/>
</dbReference>
<dbReference type="EMBL" id="CP037421">
    <property type="protein sequence ID" value="QDT25077.1"/>
    <property type="molecule type" value="Genomic_DNA"/>
</dbReference>
<evidence type="ECO:0000256" key="4">
    <source>
        <dbReference type="SAM" id="Coils"/>
    </source>
</evidence>
<evidence type="ECO:0000256" key="3">
    <source>
        <dbReference type="PROSITE-ProRule" id="PRU00339"/>
    </source>
</evidence>
<dbReference type="Pfam" id="PF09976">
    <property type="entry name" value="TPR_21"/>
    <property type="match status" value="1"/>
</dbReference>
<evidence type="ECO:0000256" key="2">
    <source>
        <dbReference type="ARBA" id="ARBA00022803"/>
    </source>
</evidence>
<keyword evidence="1" id="KW-0677">Repeat</keyword>